<comment type="caution">
    <text evidence="1">The sequence shown here is derived from an EMBL/GenBank/DDBJ whole genome shotgun (WGS) entry which is preliminary data.</text>
</comment>
<evidence type="ECO:0000313" key="1">
    <source>
        <dbReference type="EMBL" id="GFH87317.1"/>
    </source>
</evidence>
<organism evidence="1 2">
    <name type="scientific">Bacteroides acidifaciens</name>
    <dbReference type="NCBI Taxonomy" id="85831"/>
    <lineage>
        <taxon>Bacteria</taxon>
        <taxon>Pseudomonadati</taxon>
        <taxon>Bacteroidota</taxon>
        <taxon>Bacteroidia</taxon>
        <taxon>Bacteroidales</taxon>
        <taxon>Bacteroidaceae</taxon>
        <taxon>Bacteroides</taxon>
    </lineage>
</organism>
<reference evidence="1 2" key="1">
    <citation type="journal article" date="2020" name="Microbiome">
        <title>Single-cell genomics of uncultured bacteria reveals dietary fiber responders in the mouse gut microbiota.</title>
        <authorList>
            <person name="Chijiiwa R."/>
            <person name="Hosokawa M."/>
            <person name="Kogawa M."/>
            <person name="Nishikawa Y."/>
            <person name="Ide K."/>
            <person name="Sakanashi C."/>
            <person name="Takahashi K."/>
            <person name="Takeyama H."/>
        </authorList>
    </citation>
    <scope>NUCLEOTIDE SEQUENCE [LARGE SCALE GENOMIC DNA]</scope>
    <source>
        <strain evidence="1">IMSAGC_001</strain>
    </source>
</reference>
<protein>
    <submittedName>
        <fullName evidence="1">Uncharacterized protein</fullName>
    </submittedName>
</protein>
<dbReference type="EMBL" id="BLLS01000087">
    <property type="protein sequence ID" value="GFH87317.1"/>
    <property type="molecule type" value="Genomic_DNA"/>
</dbReference>
<gene>
    <name evidence="1" type="ORF">IMSAGC001_02742</name>
</gene>
<name>A0A7J0A4T6_9BACE</name>
<proteinExistence type="predicted"/>
<evidence type="ECO:0000313" key="2">
    <source>
        <dbReference type="Proteomes" id="UP000491181"/>
    </source>
</evidence>
<dbReference type="AlphaFoldDB" id="A0A7J0A4T6"/>
<accession>A0A7J0A4T6</accession>
<sequence length="50" mass="5708">MCMVRDWGFPSVKVSWNNWVEKVGVDSEVGKGSRFWFTIPGVIVTEEVFA</sequence>
<dbReference type="Proteomes" id="UP000491181">
    <property type="component" value="Unassembled WGS sequence"/>
</dbReference>